<name>A0A0F8WGH6_9ZZZZ</name>
<dbReference type="PANTHER" id="PTHR43818">
    <property type="entry name" value="BCDNA.GH03377"/>
    <property type="match status" value="1"/>
</dbReference>
<dbReference type="InterPro" id="IPR050463">
    <property type="entry name" value="Gfo/Idh/MocA_oxidrdct_glycsds"/>
</dbReference>
<dbReference type="InterPro" id="IPR036291">
    <property type="entry name" value="NAD(P)-bd_dom_sf"/>
</dbReference>
<reference evidence="3" key="1">
    <citation type="journal article" date="2015" name="Nature">
        <title>Complex archaea that bridge the gap between prokaryotes and eukaryotes.</title>
        <authorList>
            <person name="Spang A."/>
            <person name="Saw J.H."/>
            <person name="Jorgensen S.L."/>
            <person name="Zaremba-Niedzwiedzka K."/>
            <person name="Martijn J."/>
            <person name="Lind A.E."/>
            <person name="van Eijk R."/>
            <person name="Schleper C."/>
            <person name="Guy L."/>
            <person name="Ettema T.J."/>
        </authorList>
    </citation>
    <scope>NUCLEOTIDE SEQUENCE</scope>
</reference>
<keyword evidence="1" id="KW-0560">Oxidoreductase</keyword>
<evidence type="ECO:0000256" key="1">
    <source>
        <dbReference type="ARBA" id="ARBA00023002"/>
    </source>
</evidence>
<dbReference type="AlphaFoldDB" id="A0A0F8WGH6"/>
<dbReference type="Pfam" id="PF01408">
    <property type="entry name" value="GFO_IDH_MocA"/>
    <property type="match status" value="1"/>
</dbReference>
<dbReference type="PANTHER" id="PTHR43818:SF11">
    <property type="entry name" value="BCDNA.GH03377"/>
    <property type="match status" value="1"/>
</dbReference>
<protein>
    <recommendedName>
        <fullName evidence="2">Gfo/Idh/MocA-like oxidoreductase N-terminal domain-containing protein</fullName>
    </recommendedName>
</protein>
<feature type="non-terminal residue" evidence="3">
    <location>
        <position position="140"/>
    </location>
</feature>
<dbReference type="InterPro" id="IPR000683">
    <property type="entry name" value="Gfo/Idh/MocA-like_OxRdtase_N"/>
</dbReference>
<dbReference type="GO" id="GO:0016491">
    <property type="term" value="F:oxidoreductase activity"/>
    <property type="evidence" value="ECO:0007669"/>
    <property type="project" value="UniProtKB-KW"/>
</dbReference>
<organism evidence="3">
    <name type="scientific">marine sediment metagenome</name>
    <dbReference type="NCBI Taxonomy" id="412755"/>
    <lineage>
        <taxon>unclassified sequences</taxon>
        <taxon>metagenomes</taxon>
        <taxon>ecological metagenomes</taxon>
    </lineage>
</organism>
<dbReference type="SUPFAM" id="SSF51735">
    <property type="entry name" value="NAD(P)-binding Rossmann-fold domains"/>
    <property type="match status" value="1"/>
</dbReference>
<accession>A0A0F8WGH6</accession>
<dbReference type="Gene3D" id="3.40.50.720">
    <property type="entry name" value="NAD(P)-binding Rossmann-like Domain"/>
    <property type="match status" value="1"/>
</dbReference>
<dbReference type="GO" id="GO:0000166">
    <property type="term" value="F:nucleotide binding"/>
    <property type="evidence" value="ECO:0007669"/>
    <property type="project" value="InterPro"/>
</dbReference>
<evidence type="ECO:0000259" key="2">
    <source>
        <dbReference type="Pfam" id="PF01408"/>
    </source>
</evidence>
<dbReference type="EMBL" id="LAZR01065251">
    <property type="protein sequence ID" value="KKK55932.1"/>
    <property type="molecule type" value="Genomic_DNA"/>
</dbReference>
<sequence>MSMSDEPLSVGVIGLGWQGASHLQNFAANPQTKLQAVCDIDEKRLTEQADAYGVTLRFTDYRELLGCGEVEAVVIVLPDHLHRDPAVAALEAGKHVLLEKPMALTVADAEAIAEAAGHARGCFMLNLSNRFIHSFAKGKE</sequence>
<feature type="domain" description="Gfo/Idh/MocA-like oxidoreductase N-terminal" evidence="2">
    <location>
        <begin position="9"/>
        <end position="124"/>
    </location>
</feature>
<proteinExistence type="predicted"/>
<gene>
    <name evidence="3" type="ORF">LCGC14_3069590</name>
</gene>
<comment type="caution">
    <text evidence="3">The sequence shown here is derived from an EMBL/GenBank/DDBJ whole genome shotgun (WGS) entry which is preliminary data.</text>
</comment>
<evidence type="ECO:0000313" key="3">
    <source>
        <dbReference type="EMBL" id="KKK55932.1"/>
    </source>
</evidence>